<evidence type="ECO:0000259" key="5">
    <source>
        <dbReference type="Pfam" id="PF01494"/>
    </source>
</evidence>
<dbReference type="Gene3D" id="3.50.50.60">
    <property type="entry name" value="FAD/NAD(P)-binding domain"/>
    <property type="match status" value="1"/>
</dbReference>
<comment type="cofactor">
    <cofactor evidence="1">
        <name>FAD</name>
        <dbReference type="ChEBI" id="CHEBI:57692"/>
    </cofactor>
</comment>
<keyword evidence="7" id="KW-1185">Reference proteome</keyword>
<keyword evidence="2" id="KW-0285">Flavoprotein</keyword>
<dbReference type="AlphaFoldDB" id="A0A2H3J2X2"/>
<dbReference type="Pfam" id="PF01494">
    <property type="entry name" value="FAD_binding_3"/>
    <property type="match status" value="2"/>
</dbReference>
<dbReference type="PRINTS" id="PR00420">
    <property type="entry name" value="RNGMNOXGNASE"/>
</dbReference>
<dbReference type="PANTHER" id="PTHR43004:SF19">
    <property type="entry name" value="BINDING MONOOXYGENASE, PUTATIVE (JCVI)-RELATED"/>
    <property type="match status" value="1"/>
</dbReference>
<dbReference type="InterPro" id="IPR036188">
    <property type="entry name" value="FAD/NAD-bd_sf"/>
</dbReference>
<dbReference type="GO" id="GO:0071949">
    <property type="term" value="F:FAD binding"/>
    <property type="evidence" value="ECO:0007669"/>
    <property type="project" value="InterPro"/>
</dbReference>
<dbReference type="STRING" id="742152.A0A2H3J2X2"/>
<evidence type="ECO:0000256" key="1">
    <source>
        <dbReference type="ARBA" id="ARBA00001974"/>
    </source>
</evidence>
<protein>
    <submittedName>
        <fullName evidence="6">Monooxygenase</fullName>
    </submittedName>
</protein>
<dbReference type="PANTHER" id="PTHR43004">
    <property type="entry name" value="TRK SYSTEM POTASSIUM UPTAKE PROTEIN"/>
    <property type="match status" value="1"/>
</dbReference>
<sequence>MSSKTSVPVLIVGGGPTALATALTLAKNGISIRIIQKDDHFHIGQRGAGIQVLYFITSHVPPLLHVAYNQPRTLEYYNLLGVLPDIWERSIPQVSISMYTLGGAEPIKMIHMIDIEEDTPAIPHNESRSLGQATQESILREHLEKLGVHVELNTELRTYEQREDGVVAHAVKKSGDEEMPEMIQCDWLVGADGAKGVVRKQLAVAFLGETYSDRVIFGEIESKDLSCDYWHIWCTLGGTSVSLRPTETEGIFSFGVIGDYDHERMMSDRDTLVQYIRDQTGRYDFQLGKITFISDWRPNIRMADKFSVGRVFLAGDAAHVHSPTGGQGLNTGIQDGVNLGWKLALVIRNEASHSLLDTYTAERLPVVAHMLQMTTRLLHKMRTVTADGRGVEGAFKRGGVLKQLGINYRWSPIVRDERTPYVHPADKEQLDVYGAEGGDTSVLRAGDRAPDAPGLVDNRQPDAEPTKLFSIFGVTYHMVLIFSSDTTQVRAVLDAVKEYPPCTVKTVAIHPQGTSTVTTFEDADYVVTDLRPDGVVGGIVFAVDGMQKFFQAYH</sequence>
<feature type="domain" description="FAD-binding" evidence="5">
    <location>
        <begin position="7"/>
        <end position="51"/>
    </location>
</feature>
<feature type="domain" description="FAD-binding" evidence="5">
    <location>
        <begin position="68"/>
        <end position="373"/>
    </location>
</feature>
<keyword evidence="4" id="KW-0560">Oxidoreductase</keyword>
<keyword evidence="6" id="KW-0503">Monooxygenase</keyword>
<dbReference type="EMBL" id="KB467887">
    <property type="protein sequence ID" value="PCH36582.1"/>
    <property type="molecule type" value="Genomic_DNA"/>
</dbReference>
<dbReference type="OMA" id="YAHTHYI"/>
<evidence type="ECO:0000313" key="7">
    <source>
        <dbReference type="Proteomes" id="UP000218811"/>
    </source>
</evidence>
<dbReference type="InterPro" id="IPR002938">
    <property type="entry name" value="FAD-bd"/>
</dbReference>
<dbReference type="SUPFAM" id="SSF51905">
    <property type="entry name" value="FAD/NAD(P)-binding domain"/>
    <property type="match status" value="1"/>
</dbReference>
<dbReference type="OrthoDB" id="2690153at2759"/>
<organism evidence="6 7">
    <name type="scientific">Wolfiporia cocos (strain MD-104)</name>
    <name type="common">Brown rot fungus</name>
    <dbReference type="NCBI Taxonomy" id="742152"/>
    <lineage>
        <taxon>Eukaryota</taxon>
        <taxon>Fungi</taxon>
        <taxon>Dikarya</taxon>
        <taxon>Basidiomycota</taxon>
        <taxon>Agaricomycotina</taxon>
        <taxon>Agaricomycetes</taxon>
        <taxon>Polyporales</taxon>
        <taxon>Phaeolaceae</taxon>
        <taxon>Wolfiporia</taxon>
    </lineage>
</organism>
<gene>
    <name evidence="6" type="ORF">WOLCODRAFT_167002</name>
</gene>
<dbReference type="GO" id="GO:0016709">
    <property type="term" value="F:oxidoreductase activity, acting on paired donors, with incorporation or reduction of molecular oxygen, NAD(P)H as one donor, and incorporation of one atom of oxygen"/>
    <property type="evidence" value="ECO:0007669"/>
    <property type="project" value="UniProtKB-ARBA"/>
</dbReference>
<reference evidence="6 7" key="1">
    <citation type="journal article" date="2012" name="Science">
        <title>The Paleozoic origin of enzymatic lignin decomposition reconstructed from 31 fungal genomes.</title>
        <authorList>
            <person name="Floudas D."/>
            <person name="Binder M."/>
            <person name="Riley R."/>
            <person name="Barry K."/>
            <person name="Blanchette R.A."/>
            <person name="Henrissat B."/>
            <person name="Martinez A.T."/>
            <person name="Otillar R."/>
            <person name="Spatafora J.W."/>
            <person name="Yadav J.S."/>
            <person name="Aerts A."/>
            <person name="Benoit I."/>
            <person name="Boyd A."/>
            <person name="Carlson A."/>
            <person name="Copeland A."/>
            <person name="Coutinho P.M."/>
            <person name="de Vries R.P."/>
            <person name="Ferreira P."/>
            <person name="Findley K."/>
            <person name="Foster B."/>
            <person name="Gaskell J."/>
            <person name="Glotzer D."/>
            <person name="Gorecki P."/>
            <person name="Heitman J."/>
            <person name="Hesse C."/>
            <person name="Hori C."/>
            <person name="Igarashi K."/>
            <person name="Jurgens J.A."/>
            <person name="Kallen N."/>
            <person name="Kersten P."/>
            <person name="Kohler A."/>
            <person name="Kuees U."/>
            <person name="Kumar T.K.A."/>
            <person name="Kuo A."/>
            <person name="LaButti K."/>
            <person name="Larrondo L.F."/>
            <person name="Lindquist E."/>
            <person name="Ling A."/>
            <person name="Lombard V."/>
            <person name="Lucas S."/>
            <person name="Lundell T."/>
            <person name="Martin R."/>
            <person name="McLaughlin D.J."/>
            <person name="Morgenstern I."/>
            <person name="Morin E."/>
            <person name="Murat C."/>
            <person name="Nagy L.G."/>
            <person name="Nolan M."/>
            <person name="Ohm R.A."/>
            <person name="Patyshakuliyeva A."/>
            <person name="Rokas A."/>
            <person name="Ruiz-Duenas F.J."/>
            <person name="Sabat G."/>
            <person name="Salamov A."/>
            <person name="Samejima M."/>
            <person name="Schmutz J."/>
            <person name="Slot J.C."/>
            <person name="St John F."/>
            <person name="Stenlid J."/>
            <person name="Sun H."/>
            <person name="Sun S."/>
            <person name="Syed K."/>
            <person name="Tsang A."/>
            <person name="Wiebenga A."/>
            <person name="Young D."/>
            <person name="Pisabarro A."/>
            <person name="Eastwood D.C."/>
            <person name="Martin F."/>
            <person name="Cullen D."/>
            <person name="Grigoriev I.V."/>
            <person name="Hibbett D.S."/>
        </authorList>
    </citation>
    <scope>NUCLEOTIDE SEQUENCE [LARGE SCALE GENOMIC DNA]</scope>
    <source>
        <strain evidence="6 7">MD-104</strain>
    </source>
</reference>
<evidence type="ECO:0000256" key="2">
    <source>
        <dbReference type="ARBA" id="ARBA00022630"/>
    </source>
</evidence>
<keyword evidence="3" id="KW-0274">FAD</keyword>
<evidence type="ECO:0000313" key="6">
    <source>
        <dbReference type="EMBL" id="PCH36582.1"/>
    </source>
</evidence>
<dbReference type="Gene3D" id="3.30.70.2450">
    <property type="match status" value="1"/>
</dbReference>
<name>A0A2H3J2X2_WOLCO</name>
<evidence type="ECO:0000256" key="4">
    <source>
        <dbReference type="ARBA" id="ARBA00023002"/>
    </source>
</evidence>
<dbReference type="InterPro" id="IPR050641">
    <property type="entry name" value="RIFMO-like"/>
</dbReference>
<proteinExistence type="predicted"/>
<accession>A0A2H3J2X2</accession>
<dbReference type="Proteomes" id="UP000218811">
    <property type="component" value="Unassembled WGS sequence"/>
</dbReference>
<evidence type="ECO:0000256" key="3">
    <source>
        <dbReference type="ARBA" id="ARBA00022827"/>
    </source>
</evidence>